<feature type="binding site" evidence="4">
    <location>
        <position position="13"/>
    </location>
    <ligand>
        <name>Mg(2+)</name>
        <dbReference type="ChEBI" id="CHEBI:18420"/>
    </ligand>
</feature>
<dbReference type="Pfam" id="PF11799">
    <property type="entry name" value="IMS_C"/>
    <property type="match status" value="1"/>
</dbReference>
<reference evidence="7" key="1">
    <citation type="journal article" date="2019" name="Int. J. Syst. Evol. Microbiol.">
        <title>The Global Catalogue of Microorganisms (GCM) 10K type strain sequencing project: providing services to taxonomists for standard genome sequencing and annotation.</title>
        <authorList>
            <consortium name="The Broad Institute Genomics Platform"/>
            <consortium name="The Broad Institute Genome Sequencing Center for Infectious Disease"/>
            <person name="Wu L."/>
            <person name="Ma J."/>
        </authorList>
    </citation>
    <scope>NUCLEOTIDE SEQUENCE [LARGE SCALE GENOMIC DNA]</scope>
    <source>
        <strain evidence="7">JCM 17925</strain>
    </source>
</reference>
<keyword evidence="2 4" id="KW-0515">Mutator protein</keyword>
<feature type="site" description="Substrate discrimination" evidence="4">
    <location>
        <position position="18"/>
    </location>
</feature>
<dbReference type="Gene3D" id="3.30.1490.100">
    <property type="entry name" value="DNA polymerase, Y-family, little finger domain"/>
    <property type="match status" value="1"/>
</dbReference>
<evidence type="ECO:0000256" key="4">
    <source>
        <dbReference type="HAMAP-Rule" id="MF_01113"/>
    </source>
</evidence>
<dbReference type="RefSeq" id="WP_345263875.1">
    <property type="nucleotide sequence ID" value="NZ_BAABHB010000001.1"/>
</dbReference>
<dbReference type="InterPro" id="IPR043502">
    <property type="entry name" value="DNA/RNA_pol_sf"/>
</dbReference>
<comment type="function">
    <text evidence="4">Poorly processive, error-prone DNA polymerase involved in untargeted mutagenesis. Copies undamaged DNA at stalled replication forks, which arise in vivo from mismatched or misaligned primer ends. These misaligned primers can be extended by PolIV. Exhibits no 3'-5' exonuclease (proofreading) activity. May be involved in translesional synthesis, in conjunction with the beta clamp from PolIII.</text>
</comment>
<dbReference type="EMBL" id="BAABHB010000001">
    <property type="protein sequence ID" value="GAA4397222.1"/>
    <property type="molecule type" value="Genomic_DNA"/>
</dbReference>
<comment type="caution">
    <text evidence="6">The sequence shown here is derived from an EMBL/GenBank/DDBJ whole genome shotgun (WGS) entry which is preliminary data.</text>
</comment>
<dbReference type="InterPro" id="IPR017961">
    <property type="entry name" value="DNA_pol_Y-fam_little_finger"/>
</dbReference>
<comment type="cofactor">
    <cofactor evidence="4">
        <name>Mg(2+)</name>
        <dbReference type="ChEBI" id="CHEBI:18420"/>
    </cofactor>
    <text evidence="4">Binds 2 magnesium ions per subunit.</text>
</comment>
<keyword evidence="4" id="KW-0548">Nucleotidyltransferase</keyword>
<dbReference type="PANTHER" id="PTHR11076">
    <property type="entry name" value="DNA REPAIR POLYMERASE UMUC / TRANSFERASE FAMILY MEMBER"/>
    <property type="match status" value="1"/>
</dbReference>
<keyword evidence="3 4" id="KW-0239">DNA-directed DNA polymerase</keyword>
<dbReference type="InterPro" id="IPR050116">
    <property type="entry name" value="DNA_polymerase-Y"/>
</dbReference>
<dbReference type="SUPFAM" id="SSF56672">
    <property type="entry name" value="DNA/RNA polymerases"/>
    <property type="match status" value="1"/>
</dbReference>
<evidence type="ECO:0000256" key="3">
    <source>
        <dbReference type="ARBA" id="ARBA00022932"/>
    </source>
</evidence>
<keyword evidence="4" id="KW-0234">DNA repair</keyword>
<keyword evidence="4" id="KW-0460">Magnesium</keyword>
<comment type="similarity">
    <text evidence="1 4">Belongs to the DNA polymerase type-Y family.</text>
</comment>
<name>A0ABP8JWL0_9BACT</name>
<dbReference type="Gene3D" id="1.10.150.20">
    <property type="entry name" value="5' to 3' exonuclease, C-terminal subdomain"/>
    <property type="match status" value="1"/>
</dbReference>
<feature type="binding site" evidence="4">
    <location>
        <position position="107"/>
    </location>
    <ligand>
        <name>Mg(2+)</name>
        <dbReference type="ChEBI" id="CHEBI:18420"/>
    </ligand>
</feature>
<dbReference type="InterPro" id="IPR036775">
    <property type="entry name" value="DNA_pol_Y-fam_lit_finger_sf"/>
</dbReference>
<comment type="subunit">
    <text evidence="4">Monomer.</text>
</comment>
<protein>
    <recommendedName>
        <fullName evidence="4">DNA polymerase IV</fullName>
        <shortName evidence="4">Pol IV</shortName>
        <ecNumber evidence="4">2.7.7.7</ecNumber>
    </recommendedName>
</protein>
<evidence type="ECO:0000256" key="1">
    <source>
        <dbReference type="ARBA" id="ARBA00010945"/>
    </source>
</evidence>
<dbReference type="Gene3D" id="3.40.1170.60">
    <property type="match status" value="1"/>
</dbReference>
<comment type="catalytic activity">
    <reaction evidence="4">
        <text>DNA(n) + a 2'-deoxyribonucleoside 5'-triphosphate = DNA(n+1) + diphosphate</text>
        <dbReference type="Rhea" id="RHEA:22508"/>
        <dbReference type="Rhea" id="RHEA-COMP:17339"/>
        <dbReference type="Rhea" id="RHEA-COMP:17340"/>
        <dbReference type="ChEBI" id="CHEBI:33019"/>
        <dbReference type="ChEBI" id="CHEBI:61560"/>
        <dbReference type="ChEBI" id="CHEBI:173112"/>
        <dbReference type="EC" id="2.7.7.7"/>
    </reaction>
</comment>
<evidence type="ECO:0000259" key="5">
    <source>
        <dbReference type="PROSITE" id="PS50173"/>
    </source>
</evidence>
<dbReference type="Pfam" id="PF00817">
    <property type="entry name" value="IMS"/>
    <property type="match status" value="1"/>
</dbReference>
<accession>A0ABP8JWL0</accession>
<keyword evidence="4" id="KW-0479">Metal-binding</keyword>
<proteinExistence type="inferred from homology"/>
<dbReference type="InterPro" id="IPR043128">
    <property type="entry name" value="Rev_trsase/Diguanyl_cyclase"/>
</dbReference>
<dbReference type="Gene3D" id="3.30.70.270">
    <property type="match status" value="1"/>
</dbReference>
<feature type="active site" evidence="4">
    <location>
        <position position="108"/>
    </location>
</feature>
<dbReference type="HAMAP" id="MF_01113">
    <property type="entry name" value="DNApol_IV"/>
    <property type="match status" value="1"/>
</dbReference>
<dbReference type="EC" id="2.7.7.7" evidence="4"/>
<keyword evidence="4" id="KW-0227">DNA damage</keyword>
<dbReference type="NCBIfam" id="NF002677">
    <property type="entry name" value="PRK02406.1"/>
    <property type="match status" value="1"/>
</dbReference>
<keyword evidence="4" id="KW-0963">Cytoplasm</keyword>
<dbReference type="SUPFAM" id="SSF100879">
    <property type="entry name" value="Lesion bypass DNA polymerase (Y-family), little finger domain"/>
    <property type="match status" value="1"/>
</dbReference>
<evidence type="ECO:0000256" key="2">
    <source>
        <dbReference type="ARBA" id="ARBA00022457"/>
    </source>
</evidence>
<dbReference type="CDD" id="cd03586">
    <property type="entry name" value="PolY_Pol_IV_kappa"/>
    <property type="match status" value="1"/>
</dbReference>
<dbReference type="Pfam" id="PF11798">
    <property type="entry name" value="IMS_HHH"/>
    <property type="match status" value="1"/>
</dbReference>
<keyword evidence="4" id="KW-0808">Transferase</keyword>
<dbReference type="PANTHER" id="PTHR11076:SF33">
    <property type="entry name" value="DNA POLYMERASE KAPPA"/>
    <property type="match status" value="1"/>
</dbReference>
<feature type="domain" description="UmuC" evidence="5">
    <location>
        <begin position="9"/>
        <end position="188"/>
    </location>
</feature>
<dbReference type="InterPro" id="IPR024728">
    <property type="entry name" value="PolY_HhH_motif"/>
</dbReference>
<dbReference type="InterPro" id="IPR001126">
    <property type="entry name" value="UmuC"/>
</dbReference>
<comment type="subcellular location">
    <subcellularLocation>
        <location evidence="4">Cytoplasm</location>
    </subcellularLocation>
</comment>
<dbReference type="InterPro" id="IPR022880">
    <property type="entry name" value="DNApol_IV"/>
</dbReference>
<sequence length="385" mass="43583">MNLQPNRSILHLDLDSFYVSVERLRDSRLMNKPVLVGGVGERSVVAACSYEARRYGVRSAMPMRQARQLCPEAVVIKGDWEAYSQHSQMVTELIREQAPVVEKASIDEFYLDLTGMDRYVGCYRWSGELRRRIVRQTGLSVSLGLSSNKTVAKVATGEAKPAGERYVPTGEEQSFLSPLPISRLPMIGPVTAQTLRRLGITKLGTLGQMPLRILEKAFGSTGRLLWDRANGRDETPVVPYHEPKSVSKETTLDDDTADRDYLRAVLIRLTEEATWELRRGGHSTGQVTVKIRYANFDTHTQQRRLSLTTADHILIPQALDLLDKLWQRRLRIRLVGVRLGQLARGTEQLGLFDESSRLLPLYSAMDRLRTKYGRYSINWASGRQV</sequence>
<organism evidence="6 7">
    <name type="scientific">Nibrella viscosa</name>
    <dbReference type="NCBI Taxonomy" id="1084524"/>
    <lineage>
        <taxon>Bacteria</taxon>
        <taxon>Pseudomonadati</taxon>
        <taxon>Bacteroidota</taxon>
        <taxon>Cytophagia</taxon>
        <taxon>Cytophagales</taxon>
        <taxon>Spirosomataceae</taxon>
        <taxon>Nibrella</taxon>
    </lineage>
</organism>
<keyword evidence="4" id="KW-0238">DNA-binding</keyword>
<keyword evidence="7" id="KW-1185">Reference proteome</keyword>
<evidence type="ECO:0000313" key="6">
    <source>
        <dbReference type="EMBL" id="GAA4397222.1"/>
    </source>
</evidence>
<evidence type="ECO:0000313" key="7">
    <source>
        <dbReference type="Proteomes" id="UP001500936"/>
    </source>
</evidence>
<dbReference type="PROSITE" id="PS50173">
    <property type="entry name" value="UMUC"/>
    <property type="match status" value="1"/>
</dbReference>
<keyword evidence="4" id="KW-0235">DNA replication</keyword>
<gene>
    <name evidence="4 6" type="primary">dinB</name>
    <name evidence="6" type="ORF">GCM10023187_06350</name>
</gene>
<dbReference type="Proteomes" id="UP001500936">
    <property type="component" value="Unassembled WGS sequence"/>
</dbReference>